<evidence type="ECO:0000313" key="2">
    <source>
        <dbReference type="EMBL" id="CCA30042.1"/>
    </source>
</evidence>
<accession>F0JAY9</accession>
<feature type="region of interest" description="Disordered" evidence="1">
    <location>
        <begin position="84"/>
        <end position="148"/>
    </location>
</feature>
<evidence type="ECO:0000256" key="1">
    <source>
        <dbReference type="SAM" id="MobiDB-lite"/>
    </source>
</evidence>
<reference evidence="2" key="2">
    <citation type="submission" date="2011-03" db="EMBL/GenBank/DDBJ databases">
        <authorList>
            <person name="Aslett M."/>
        </authorList>
    </citation>
    <scope>NUCLEOTIDE SEQUENCE</scope>
    <source>
        <strain evidence="2">Liverpool</strain>
    </source>
</reference>
<feature type="compositionally biased region" description="Basic and acidic residues" evidence="1">
    <location>
        <begin position="108"/>
        <end position="123"/>
    </location>
</feature>
<proteinExistence type="predicted"/>
<reference evidence="3" key="3">
    <citation type="journal article" date="2015" name="PLoS ONE">
        <title>Comprehensive Evaluation of Toxoplasma gondii VEG and Neospora caninum LIV Genomes with Tachyzoite Stage Transcriptome and Proteome Defines Novel Transcript Features.</title>
        <authorList>
            <person name="Ramaprasad A."/>
            <person name="Mourier T."/>
            <person name="Naeem R."/>
            <person name="Malas T.B."/>
            <person name="Moussa E."/>
            <person name="Panigrahi A."/>
            <person name="Vermont S.J."/>
            <person name="Otto T.D."/>
            <person name="Wastling J."/>
            <person name="Pain A."/>
        </authorList>
    </citation>
    <scope>NUCLEOTIDE SEQUENCE</scope>
    <source>
        <strain evidence="3">Liverpool</strain>
    </source>
</reference>
<reference evidence="2" key="1">
    <citation type="submission" date="2011-03" db="EMBL/GenBank/DDBJ databases">
        <title>Comparative genomics and transcriptomics of Neospora caninum and Toxoplasma gondii.</title>
        <authorList>
            <person name="Reid A.J."/>
            <person name="Sohal A."/>
            <person name="Harris D."/>
            <person name="Quail M."/>
            <person name="Sanders M."/>
            <person name="Berriman M."/>
            <person name="Wastling J.M."/>
            <person name="Pain A."/>
        </authorList>
    </citation>
    <scope>NUCLEOTIDE SEQUENCE</scope>
    <source>
        <strain evidence="2">Liverpool</strain>
    </source>
</reference>
<feature type="compositionally biased region" description="Basic and acidic residues" evidence="1">
    <location>
        <begin position="85"/>
        <end position="95"/>
    </location>
</feature>
<organism>
    <name type="scientific">Neospora caninum (strain Liverpool)</name>
    <dbReference type="NCBI Taxonomy" id="572307"/>
    <lineage>
        <taxon>Eukaryota</taxon>
        <taxon>Sar</taxon>
        <taxon>Alveolata</taxon>
        <taxon>Apicomplexa</taxon>
        <taxon>Conoidasida</taxon>
        <taxon>Coccidia</taxon>
        <taxon>Eucoccidiorida</taxon>
        <taxon>Eimeriorina</taxon>
        <taxon>Sarcocystidae</taxon>
        <taxon>Neospora</taxon>
    </lineage>
</organism>
<gene>
    <name evidence="3" type="ORF">BN1204_069130</name>
    <name evidence="2" type="ORF">NCLIV_069130</name>
</gene>
<dbReference type="AlphaFoldDB" id="F0JAY9"/>
<dbReference type="VEuPathDB" id="ToxoDB:NCLIV_069130"/>
<dbReference type="EMBL" id="CADU01000292">
    <property type="protein sequence ID" value="CCA30042.1"/>
    <property type="molecule type" value="Genomic_DNA"/>
</dbReference>
<feature type="region of interest" description="Disordered" evidence="1">
    <location>
        <begin position="42"/>
        <end position="66"/>
    </location>
</feature>
<sequence>MPSGLDAASNLASGASPFSLSLVSRPSVLLALAAEDASDALDETKGTAGQSVQERAQALGAPAPLGRRRRTSGLVWQEEVYASARDGKHADERARVVGTPSANDANSEDGRASQSEENRRDASKFSPLPYTGASRVSLQKADSADDDAGTTNVEKLLRNVGRLNSELAADVQENQILTTQIVGSTVLALKAKSLQLGGLEKAVGVLKSNVRVGQWRVSEFLDLIRAKASERQALFRERLSNIRDRINELSGSIILQTMAGLRGAVEDLKNEADAMLLGEKYSSRMKQVELQLLGNAMKLDELRGTLKQARARIDTWMSGAANVVQQMGRDATRLAQAGQEFFLNTAAAILRQKEEEFALFSSTPRVELTYGDMVVDQILRDFASADVSVIDVSSWLQGISGKKPATVDKVAGTLLSKLRVADPSLNIRAVFCFIPPYPGVARLDSVRFHIVPDLHIVQTALSHLQKIDVPRSYALLSVDQVLIQSQIVAFDGTGKRAASAVFVQKPRGSHGDVVLSRVDTYGLAFRRNLTGPSGDVIHQALRATANTKVLLVYAGQRPATSSNGDASMRHHSMSYLTEAGSRAAEFARYQQQSLPELQQLSVRLRAELRFFTTIERNCKKAIVSADIPPDVQQALHLPPLSLGVYRIYHVNRTAVFAAFAEVPLPPLPLSSFFRSSVGMLRLDIARSSYGNRDFAVPPRAALAQALSILLSQQVDGDAAVTIRTQVTSDTRLSWIRSKKARASIHLQTSVTPPLYVSHYAIADIRNEYLTPQSILTAVADYVANKFLSQNFVRYRDKLEGRVLYIQISHQDQR</sequence>
<protein>
    <submittedName>
        <fullName evidence="2">Uncharacterized protein</fullName>
    </submittedName>
</protein>
<name>F0JAY9_NEOCL</name>
<dbReference type="EMBL" id="LN714488">
    <property type="protein sequence ID" value="CEL71255.1"/>
    <property type="molecule type" value="Genomic_DNA"/>
</dbReference>
<evidence type="ECO:0000313" key="3">
    <source>
        <dbReference type="EMBL" id="CEL71255.1"/>
    </source>
</evidence>